<organism evidence="3 4">
    <name type="scientific">Suillus placidus</name>
    <dbReference type="NCBI Taxonomy" id="48579"/>
    <lineage>
        <taxon>Eukaryota</taxon>
        <taxon>Fungi</taxon>
        <taxon>Dikarya</taxon>
        <taxon>Basidiomycota</taxon>
        <taxon>Agaricomycotina</taxon>
        <taxon>Agaricomycetes</taxon>
        <taxon>Agaricomycetidae</taxon>
        <taxon>Boletales</taxon>
        <taxon>Suillineae</taxon>
        <taxon>Suillaceae</taxon>
        <taxon>Suillus</taxon>
    </lineage>
</organism>
<evidence type="ECO:0008006" key="5">
    <source>
        <dbReference type="Google" id="ProtNLM"/>
    </source>
</evidence>
<evidence type="ECO:0000256" key="1">
    <source>
        <dbReference type="SAM" id="MobiDB-lite"/>
    </source>
</evidence>
<dbReference type="AlphaFoldDB" id="A0A9P7A2X8"/>
<gene>
    <name evidence="3" type="ORF">EV702DRAFT_1075637</name>
</gene>
<dbReference type="Proteomes" id="UP000714275">
    <property type="component" value="Unassembled WGS sequence"/>
</dbReference>
<dbReference type="EMBL" id="JABBWD010000007">
    <property type="protein sequence ID" value="KAG1780785.1"/>
    <property type="molecule type" value="Genomic_DNA"/>
</dbReference>
<feature type="non-terminal residue" evidence="3">
    <location>
        <position position="1"/>
    </location>
</feature>
<dbReference type="OrthoDB" id="2691754at2759"/>
<proteinExistence type="predicted"/>
<reference evidence="3" key="1">
    <citation type="journal article" date="2020" name="New Phytol.">
        <title>Comparative genomics reveals dynamic genome evolution in host specialist ectomycorrhizal fungi.</title>
        <authorList>
            <person name="Lofgren L.A."/>
            <person name="Nguyen N.H."/>
            <person name="Vilgalys R."/>
            <person name="Ruytinx J."/>
            <person name="Liao H.L."/>
            <person name="Branco S."/>
            <person name="Kuo A."/>
            <person name="LaButti K."/>
            <person name="Lipzen A."/>
            <person name="Andreopoulos W."/>
            <person name="Pangilinan J."/>
            <person name="Riley R."/>
            <person name="Hundley H."/>
            <person name="Na H."/>
            <person name="Barry K."/>
            <person name="Grigoriev I.V."/>
            <person name="Stajich J.E."/>
            <person name="Kennedy P.G."/>
        </authorList>
    </citation>
    <scope>NUCLEOTIDE SEQUENCE</scope>
    <source>
        <strain evidence="3">DOB743</strain>
    </source>
</reference>
<feature type="region of interest" description="Disordered" evidence="1">
    <location>
        <begin position="26"/>
        <end position="76"/>
    </location>
</feature>
<feature type="compositionally biased region" description="Polar residues" evidence="1">
    <location>
        <begin position="45"/>
        <end position="74"/>
    </location>
</feature>
<evidence type="ECO:0000256" key="2">
    <source>
        <dbReference type="SAM" id="SignalP"/>
    </source>
</evidence>
<name>A0A9P7A2X8_9AGAM</name>
<evidence type="ECO:0000313" key="4">
    <source>
        <dbReference type="Proteomes" id="UP000714275"/>
    </source>
</evidence>
<sequence>MSLTCATMLWSDAILLYSPTRCCASKNASKGCPRRTINRNAREPGSSSTGELPGNLSESSIWESSTGEPGSVQSPMLAVSSAKSGCSAKSGIPRRYRSHGRTSKNVCRIGFAREN</sequence>
<accession>A0A9P7A2X8</accession>
<feature type="chain" id="PRO_5040311202" description="Secreted protein" evidence="2">
    <location>
        <begin position="25"/>
        <end position="115"/>
    </location>
</feature>
<comment type="caution">
    <text evidence="3">The sequence shown here is derived from an EMBL/GenBank/DDBJ whole genome shotgun (WGS) entry which is preliminary data.</text>
</comment>
<keyword evidence="4" id="KW-1185">Reference proteome</keyword>
<feature type="signal peptide" evidence="2">
    <location>
        <begin position="1"/>
        <end position="24"/>
    </location>
</feature>
<protein>
    <recommendedName>
        <fullName evidence="5">Secreted protein</fullName>
    </recommendedName>
</protein>
<keyword evidence="2" id="KW-0732">Signal</keyword>
<evidence type="ECO:0000313" key="3">
    <source>
        <dbReference type="EMBL" id="KAG1780785.1"/>
    </source>
</evidence>